<dbReference type="EMBL" id="POSP01000004">
    <property type="protein sequence ID" value="PND36246.1"/>
    <property type="molecule type" value="Genomic_DNA"/>
</dbReference>
<comment type="caution">
    <text evidence="2">The sequence shown here is derived from an EMBL/GenBank/DDBJ whole genome shotgun (WGS) entry which is preliminary data.</text>
</comment>
<gene>
    <name evidence="2" type="ORF">C1O66_21295</name>
</gene>
<accession>A0A2N8KS17</accession>
<evidence type="ECO:0000313" key="2">
    <source>
        <dbReference type="EMBL" id="PND36246.1"/>
    </source>
</evidence>
<organism evidence="2 3">
    <name type="scientific">Kinneretia aquatilis</name>
    <dbReference type="NCBI Taxonomy" id="2070761"/>
    <lineage>
        <taxon>Bacteria</taxon>
        <taxon>Pseudomonadati</taxon>
        <taxon>Pseudomonadota</taxon>
        <taxon>Betaproteobacteria</taxon>
        <taxon>Burkholderiales</taxon>
        <taxon>Sphaerotilaceae</taxon>
        <taxon>Roseateles</taxon>
    </lineage>
</organism>
<evidence type="ECO:0000256" key="1">
    <source>
        <dbReference type="SAM" id="SignalP"/>
    </source>
</evidence>
<keyword evidence="3" id="KW-1185">Reference proteome</keyword>
<dbReference type="RefSeq" id="WP_102770019.1">
    <property type="nucleotide sequence ID" value="NZ_POSP01000004.1"/>
</dbReference>
<dbReference type="Proteomes" id="UP000235916">
    <property type="component" value="Unassembled WGS sequence"/>
</dbReference>
<keyword evidence="1" id="KW-0732">Signal</keyword>
<sequence>MTKRLPAATLQRRRRQALALLALLASALSPVRAGLGLDDAQLKAAFIYRFAQFTQWPGPPPQEFSYCVASAPALREAMSGLPQKPHAVATVKVRSVSEPQQALGCQVLVLGLSERADLLRWQQALGGEPVLVVGDSAEAFRAGVSIALLVEPNGLAFRINHSEAKRRGLSLSSQMLKLAREVK</sequence>
<dbReference type="OrthoDB" id="8527941at2"/>
<feature type="signal peptide" evidence="1">
    <location>
        <begin position="1"/>
        <end position="33"/>
    </location>
</feature>
<dbReference type="Pfam" id="PF13689">
    <property type="entry name" value="DUF4154"/>
    <property type="match status" value="1"/>
</dbReference>
<proteinExistence type="predicted"/>
<dbReference type="InterPro" id="IPR025293">
    <property type="entry name" value="YfiR/HmsC-like"/>
</dbReference>
<name>A0A2N8KS17_9BURK</name>
<reference evidence="2 3" key="1">
    <citation type="submission" date="2018-01" db="EMBL/GenBank/DDBJ databases">
        <title>Draft genome sequence of Paucibacter aquatile CR182 isolated from freshwater of the Nakdong River.</title>
        <authorList>
            <person name="Choi A."/>
            <person name="Chung E.J."/>
        </authorList>
    </citation>
    <scope>NUCLEOTIDE SEQUENCE [LARGE SCALE GENOMIC DNA]</scope>
    <source>
        <strain evidence="2 3">CR182</strain>
    </source>
</reference>
<protein>
    <submittedName>
        <fullName evidence="2">DUF4154 domain-containing protein</fullName>
    </submittedName>
</protein>
<dbReference type="AlphaFoldDB" id="A0A2N8KS17"/>
<feature type="chain" id="PRO_5014873346" evidence="1">
    <location>
        <begin position="34"/>
        <end position="183"/>
    </location>
</feature>
<evidence type="ECO:0000313" key="3">
    <source>
        <dbReference type="Proteomes" id="UP000235916"/>
    </source>
</evidence>